<dbReference type="Gene3D" id="3.40.50.720">
    <property type="entry name" value="NAD(P)-binding Rossmann-like Domain"/>
    <property type="match status" value="1"/>
</dbReference>
<evidence type="ECO:0000256" key="4">
    <source>
        <dbReference type="ARBA" id="ARBA00023002"/>
    </source>
</evidence>
<feature type="domain" description="Mannitol dehydrogenase N-terminal" evidence="8">
    <location>
        <begin position="2"/>
        <end position="194"/>
    </location>
</feature>
<dbReference type="InterPro" id="IPR013328">
    <property type="entry name" value="6PGD_dom2"/>
</dbReference>
<dbReference type="InterPro" id="IPR036291">
    <property type="entry name" value="NAD(P)-bd_dom_sf"/>
</dbReference>
<keyword evidence="4 7" id="KW-0560">Oxidoreductase</keyword>
<reference evidence="10 11" key="1">
    <citation type="submission" date="2020-08" db="EMBL/GenBank/DDBJ databases">
        <title>Sequencing the genomes of 1000 actinobacteria strains.</title>
        <authorList>
            <person name="Klenk H.-P."/>
        </authorList>
    </citation>
    <scope>NUCLEOTIDE SEQUENCE [LARGE SCALE GENOMIC DNA]</scope>
    <source>
        <strain evidence="10 11">DSM 19081</strain>
    </source>
</reference>
<dbReference type="SUPFAM" id="SSF51735">
    <property type="entry name" value="NAD(P)-binding Rossmann-fold domains"/>
    <property type="match status" value="1"/>
</dbReference>
<feature type="domain" description="Mannitol dehydrogenase C-terminal" evidence="9">
    <location>
        <begin position="201"/>
        <end position="354"/>
    </location>
</feature>
<comment type="similarity">
    <text evidence="1 7">Belongs to the mannitol dehydrogenase family.</text>
</comment>
<dbReference type="Proteomes" id="UP000546252">
    <property type="component" value="Unassembled WGS sequence"/>
</dbReference>
<dbReference type="EMBL" id="JACJIH010000001">
    <property type="protein sequence ID" value="MBA8922670.1"/>
    <property type="molecule type" value="Genomic_DNA"/>
</dbReference>
<evidence type="ECO:0000256" key="6">
    <source>
        <dbReference type="ARBA" id="ARBA00048615"/>
    </source>
</evidence>
<name>A0A839FLX8_9MICC</name>
<evidence type="ECO:0000256" key="3">
    <source>
        <dbReference type="ARBA" id="ARBA00016219"/>
    </source>
</evidence>
<evidence type="ECO:0000256" key="1">
    <source>
        <dbReference type="ARBA" id="ARBA00006541"/>
    </source>
</evidence>
<dbReference type="InterPro" id="IPR008927">
    <property type="entry name" value="6-PGluconate_DH-like_C_sf"/>
</dbReference>
<dbReference type="GO" id="GO:0019592">
    <property type="term" value="P:mannitol catabolic process"/>
    <property type="evidence" value="ECO:0007669"/>
    <property type="project" value="TreeGrafter"/>
</dbReference>
<dbReference type="RefSeq" id="WP_182495981.1">
    <property type="nucleotide sequence ID" value="NZ_BAAAKT010000001.1"/>
</dbReference>
<dbReference type="SUPFAM" id="SSF48179">
    <property type="entry name" value="6-phosphogluconate dehydrogenase C-terminal domain-like"/>
    <property type="match status" value="1"/>
</dbReference>
<sequence length="380" mass="40560">MLAVHFGAGNIGRGFVGTLLHEGGYEVVFSDVAAPLVDALSAAQSYTVHEVGAGGVDRKVENFRAINSEDDPEAVAAEVAAADVVTTAVGPAILRFIAPHVLAGLLQRPAGAEPLQVMACENALGATDTLRGHIQDLAGDQWEQLSARAVFANTAVDRIVPGQPADAGIDVTVEPFYEWAIESGPFGANRPHIPGAHFVQDLGPYIERKLFTVNTGHAAAAYLGSRAGRSKIAEALADEAVFAGVRAALEETSALLVAKHGFAEAEMAEYRETILQRFRNPELPDTVDRVGRQPLRKLSRHERLIGPAVQAQERGLRVEGLLAVIEAALHFESAEDEQAQQLQKLLTELDAEALTTEVTGLGPADPLFSRVRELVAARQR</sequence>
<dbReference type="Pfam" id="PF08125">
    <property type="entry name" value="Mannitol_dh_C"/>
    <property type="match status" value="1"/>
</dbReference>
<dbReference type="InterPro" id="IPR023028">
    <property type="entry name" value="Mannitol_1_phos_5_DH"/>
</dbReference>
<dbReference type="GO" id="GO:0005829">
    <property type="term" value="C:cytosol"/>
    <property type="evidence" value="ECO:0007669"/>
    <property type="project" value="TreeGrafter"/>
</dbReference>
<evidence type="ECO:0000259" key="9">
    <source>
        <dbReference type="Pfam" id="PF08125"/>
    </source>
</evidence>
<keyword evidence="5 7" id="KW-0520">NAD</keyword>
<dbReference type="Gene3D" id="1.10.1040.10">
    <property type="entry name" value="N-(1-d-carboxylethyl)-l-norvaline Dehydrogenase, domain 2"/>
    <property type="match status" value="1"/>
</dbReference>
<evidence type="ECO:0000256" key="7">
    <source>
        <dbReference type="HAMAP-Rule" id="MF_00196"/>
    </source>
</evidence>
<evidence type="ECO:0000313" key="11">
    <source>
        <dbReference type="Proteomes" id="UP000546252"/>
    </source>
</evidence>
<dbReference type="AlphaFoldDB" id="A0A839FLX8"/>
<feature type="binding site" evidence="7">
    <location>
        <begin position="3"/>
        <end position="14"/>
    </location>
    <ligand>
        <name>NAD(+)</name>
        <dbReference type="ChEBI" id="CHEBI:57540"/>
    </ligand>
</feature>
<dbReference type="PANTHER" id="PTHR30524:SF0">
    <property type="entry name" value="ALTRONATE OXIDOREDUCTASE-RELATED"/>
    <property type="match status" value="1"/>
</dbReference>
<accession>A0A839FLX8</accession>
<dbReference type="Pfam" id="PF01232">
    <property type="entry name" value="Mannitol_dh"/>
    <property type="match status" value="1"/>
</dbReference>
<dbReference type="InterPro" id="IPR000669">
    <property type="entry name" value="Mannitol_DH"/>
</dbReference>
<gene>
    <name evidence="7" type="primary">mtlD</name>
    <name evidence="10" type="ORF">HNR24_002603</name>
</gene>
<dbReference type="HAMAP" id="MF_00196">
    <property type="entry name" value="Mannitol_dehydrog"/>
    <property type="match status" value="1"/>
</dbReference>
<dbReference type="GO" id="GO:0008926">
    <property type="term" value="F:mannitol-1-phosphate 5-dehydrogenase activity"/>
    <property type="evidence" value="ECO:0007669"/>
    <property type="project" value="UniProtKB-UniRule"/>
</dbReference>
<dbReference type="PRINTS" id="PR00084">
    <property type="entry name" value="MTLDHDRGNASE"/>
</dbReference>
<dbReference type="PANTHER" id="PTHR30524">
    <property type="entry name" value="MANNITOL-1-PHOSPHATE 5-DEHYDROGENASE"/>
    <property type="match status" value="1"/>
</dbReference>
<dbReference type="EC" id="1.1.1.17" evidence="2 7"/>
<evidence type="ECO:0000256" key="2">
    <source>
        <dbReference type="ARBA" id="ARBA00012939"/>
    </source>
</evidence>
<dbReference type="NCBIfam" id="NF002652">
    <property type="entry name" value="PRK02318.2-5"/>
    <property type="match status" value="1"/>
</dbReference>
<evidence type="ECO:0000256" key="5">
    <source>
        <dbReference type="ARBA" id="ARBA00023027"/>
    </source>
</evidence>
<evidence type="ECO:0000259" key="8">
    <source>
        <dbReference type="Pfam" id="PF01232"/>
    </source>
</evidence>
<comment type="catalytic activity">
    <reaction evidence="6 7">
        <text>D-mannitol 1-phosphate + NAD(+) = beta-D-fructose 6-phosphate + NADH + H(+)</text>
        <dbReference type="Rhea" id="RHEA:19661"/>
        <dbReference type="ChEBI" id="CHEBI:15378"/>
        <dbReference type="ChEBI" id="CHEBI:57540"/>
        <dbReference type="ChEBI" id="CHEBI:57634"/>
        <dbReference type="ChEBI" id="CHEBI:57945"/>
        <dbReference type="ChEBI" id="CHEBI:61381"/>
        <dbReference type="EC" id="1.1.1.17"/>
    </reaction>
</comment>
<comment type="caution">
    <text evidence="10">The sequence shown here is derived from an EMBL/GenBank/DDBJ whole genome shotgun (WGS) entry which is preliminary data.</text>
</comment>
<organism evidence="10 11">
    <name type="scientific">Nesterenkonia jeotgali</name>
    <dbReference type="NCBI Taxonomy" id="317018"/>
    <lineage>
        <taxon>Bacteria</taxon>
        <taxon>Bacillati</taxon>
        <taxon>Actinomycetota</taxon>
        <taxon>Actinomycetes</taxon>
        <taxon>Micrococcales</taxon>
        <taxon>Micrococcaceae</taxon>
        <taxon>Nesterenkonia</taxon>
    </lineage>
</organism>
<dbReference type="InterPro" id="IPR013118">
    <property type="entry name" value="Mannitol_DH_C"/>
</dbReference>
<protein>
    <recommendedName>
        <fullName evidence="3 7">Mannitol-1-phosphate 5-dehydrogenase</fullName>
        <ecNumber evidence="2 7">1.1.1.17</ecNumber>
    </recommendedName>
</protein>
<dbReference type="InterPro" id="IPR013131">
    <property type="entry name" value="Mannitol_DH_N"/>
</dbReference>
<evidence type="ECO:0000313" key="10">
    <source>
        <dbReference type="EMBL" id="MBA8922670.1"/>
    </source>
</evidence>
<proteinExistence type="inferred from homology"/>